<feature type="domain" description="Protein kinase" evidence="12">
    <location>
        <begin position="10"/>
        <end position="273"/>
    </location>
</feature>
<dbReference type="PROSITE" id="PS50011">
    <property type="entry name" value="PROTEIN_KINASE_DOM"/>
    <property type="match status" value="1"/>
</dbReference>
<keyword evidence="2" id="KW-0723">Serine/threonine-protein kinase</keyword>
<comment type="subcellular location">
    <subcellularLocation>
        <location evidence="1">Membrane</location>
        <topology evidence="1">Single-pass membrane protein</topology>
    </subcellularLocation>
</comment>
<dbReference type="PANTHER" id="PTHR43289:SF6">
    <property type="entry name" value="SERINE_THREONINE-PROTEIN KINASE NEKL-3"/>
    <property type="match status" value="1"/>
</dbReference>
<keyword evidence="9" id="KW-0597">Phosphoprotein</keyword>
<evidence type="ECO:0000256" key="3">
    <source>
        <dbReference type="ARBA" id="ARBA00022679"/>
    </source>
</evidence>
<dbReference type="PROSITE" id="PS50110">
    <property type="entry name" value="RESPONSE_REGULATORY"/>
    <property type="match status" value="1"/>
</dbReference>
<evidence type="ECO:0000259" key="13">
    <source>
        <dbReference type="PROSITE" id="PS50110"/>
    </source>
</evidence>
<dbReference type="FunFam" id="3.30.200.20:FF:000035">
    <property type="entry name" value="Serine/threonine protein kinase Stk1"/>
    <property type="match status" value="1"/>
</dbReference>
<evidence type="ECO:0000256" key="5">
    <source>
        <dbReference type="ARBA" id="ARBA00022777"/>
    </source>
</evidence>
<keyword evidence="6 10" id="KW-0067">ATP-binding</keyword>
<evidence type="ECO:0000313" key="15">
    <source>
        <dbReference type="Proteomes" id="UP000238823"/>
    </source>
</evidence>
<dbReference type="InterPro" id="IPR000719">
    <property type="entry name" value="Prot_kinase_dom"/>
</dbReference>
<protein>
    <submittedName>
        <fullName evidence="14">Serine/threonine-protein kinase PknD</fullName>
        <ecNumber evidence="14">2.7.11.1</ecNumber>
    </submittedName>
</protein>
<dbReference type="Gene3D" id="3.30.200.20">
    <property type="entry name" value="Phosphorylase Kinase, domain 1"/>
    <property type="match status" value="1"/>
</dbReference>
<comment type="catalytic activity">
    <reaction evidence="7">
        <text>L-threonyl-[protein] + ATP = O-phospho-L-threonyl-[protein] + ADP + H(+)</text>
        <dbReference type="Rhea" id="RHEA:46608"/>
        <dbReference type="Rhea" id="RHEA-COMP:11060"/>
        <dbReference type="Rhea" id="RHEA-COMP:11605"/>
        <dbReference type="ChEBI" id="CHEBI:15378"/>
        <dbReference type="ChEBI" id="CHEBI:30013"/>
        <dbReference type="ChEBI" id="CHEBI:30616"/>
        <dbReference type="ChEBI" id="CHEBI:61977"/>
        <dbReference type="ChEBI" id="CHEBI:456216"/>
        <dbReference type="EC" id="2.7.11.1"/>
    </reaction>
</comment>
<dbReference type="PROSITE" id="PS00107">
    <property type="entry name" value="PROTEIN_KINASE_ATP"/>
    <property type="match status" value="1"/>
</dbReference>
<organism evidence="14 15">
    <name type="scientific">Enhygromyxa salina</name>
    <dbReference type="NCBI Taxonomy" id="215803"/>
    <lineage>
        <taxon>Bacteria</taxon>
        <taxon>Pseudomonadati</taxon>
        <taxon>Myxococcota</taxon>
        <taxon>Polyangia</taxon>
        <taxon>Nannocystales</taxon>
        <taxon>Nannocystaceae</taxon>
        <taxon>Enhygromyxa</taxon>
    </lineage>
</organism>
<dbReference type="SUPFAM" id="SSF56112">
    <property type="entry name" value="Protein kinase-like (PK-like)"/>
    <property type="match status" value="1"/>
</dbReference>
<dbReference type="PROSITE" id="PS00108">
    <property type="entry name" value="PROTEIN_KINASE_ST"/>
    <property type="match status" value="1"/>
</dbReference>
<dbReference type="InterPro" id="IPR001789">
    <property type="entry name" value="Sig_transdc_resp-reg_receiver"/>
</dbReference>
<evidence type="ECO:0000256" key="7">
    <source>
        <dbReference type="ARBA" id="ARBA00047899"/>
    </source>
</evidence>
<dbReference type="SMART" id="SM00220">
    <property type="entry name" value="S_TKc"/>
    <property type="match status" value="1"/>
</dbReference>
<evidence type="ECO:0000256" key="1">
    <source>
        <dbReference type="ARBA" id="ARBA00004167"/>
    </source>
</evidence>
<feature type="modified residue" description="4-aspartylphosphate" evidence="9">
    <location>
        <position position="337"/>
    </location>
</feature>
<dbReference type="GO" id="GO:0016020">
    <property type="term" value="C:membrane"/>
    <property type="evidence" value="ECO:0007669"/>
    <property type="project" value="UniProtKB-SubCell"/>
</dbReference>
<keyword evidence="4 10" id="KW-0547">Nucleotide-binding</keyword>
<dbReference type="SMART" id="SM00448">
    <property type="entry name" value="REC"/>
    <property type="match status" value="1"/>
</dbReference>
<feature type="domain" description="Response regulatory" evidence="13">
    <location>
        <begin position="283"/>
        <end position="402"/>
    </location>
</feature>
<evidence type="ECO:0000256" key="11">
    <source>
        <dbReference type="SAM" id="MobiDB-lite"/>
    </source>
</evidence>
<dbReference type="Gene3D" id="3.40.50.2300">
    <property type="match status" value="1"/>
</dbReference>
<gene>
    <name evidence="14" type="primary">pknD_7</name>
    <name evidence="14" type="ORF">ENSA7_55090</name>
</gene>
<feature type="region of interest" description="Disordered" evidence="11">
    <location>
        <begin position="168"/>
        <end position="187"/>
    </location>
</feature>
<keyword evidence="3 14" id="KW-0808">Transferase</keyword>
<dbReference type="CDD" id="cd17536">
    <property type="entry name" value="REC_YesN-like"/>
    <property type="match status" value="1"/>
</dbReference>
<dbReference type="SUPFAM" id="SSF52172">
    <property type="entry name" value="CheY-like"/>
    <property type="match status" value="1"/>
</dbReference>
<evidence type="ECO:0000256" key="6">
    <source>
        <dbReference type="ARBA" id="ARBA00022840"/>
    </source>
</evidence>
<dbReference type="InterPro" id="IPR008271">
    <property type="entry name" value="Ser/Thr_kinase_AS"/>
</dbReference>
<sequence length="635" mass="68943">MRGRVIAGKYELQRQVGQGGMGMVWEAQDTTLRRAVAVKLMSPDQVSSASFRARFEREAQALARIRSEHIVQVHDYGVEDGAPYIVMELLAGEDLEARLQREGKLSASLVVQLLRQVANGLTEASLLGIVHRDLKPANLFIVAGGARELVKLLDFGVAWMRTTRDAPSPTSGRTVIGTPHYMSPEQVRGREPSLLGDLWSLGVVAYQALTGQLPFPEGHLGSLIVSICIDPVPPPSVVNPELPKALDGFFEIALAKQPDARFQSATSFIEALASACKTTTTTTILAVDDEPDMAHLIKMRFRKQIRSATYRFLFAENGQAALEILRQNPDVDVLLSDINMPVMDGLTLLEHTPELSPFLRTIMVSAYGDMGNIRRAMNVGAFDFVVKPIDFGDLDTTIKKAARTVTEHRAMASSDGENKVLRKLASSVLLRRLSALELDAALGTELIEATVAVIVISRPHDDPTEHPDIYARALNANYEVIVPVVQQHNGMVDTIFTEEIVCAWTGSGHLERALDACGAVCKEVANLAELAGQDSPYSPGLSIGVATGRLLSTCVGSSVGGRFTYTIVGPPLGEALNLARVAQRGDIYVSHIARRQAGNRYPFDDAQVGSGPMRMLWGQAADRVFESPTIEVSTT</sequence>
<dbReference type="PANTHER" id="PTHR43289">
    <property type="entry name" value="MITOGEN-ACTIVATED PROTEIN KINASE KINASE KINASE 20-RELATED"/>
    <property type="match status" value="1"/>
</dbReference>
<dbReference type="OrthoDB" id="9801841at2"/>
<accession>A0A2S9YC44</accession>
<evidence type="ECO:0000259" key="12">
    <source>
        <dbReference type="PROSITE" id="PS50011"/>
    </source>
</evidence>
<evidence type="ECO:0000256" key="9">
    <source>
        <dbReference type="PROSITE-ProRule" id="PRU00169"/>
    </source>
</evidence>
<comment type="catalytic activity">
    <reaction evidence="8">
        <text>L-seryl-[protein] + ATP = O-phospho-L-seryl-[protein] + ADP + H(+)</text>
        <dbReference type="Rhea" id="RHEA:17989"/>
        <dbReference type="Rhea" id="RHEA-COMP:9863"/>
        <dbReference type="Rhea" id="RHEA-COMP:11604"/>
        <dbReference type="ChEBI" id="CHEBI:15378"/>
        <dbReference type="ChEBI" id="CHEBI:29999"/>
        <dbReference type="ChEBI" id="CHEBI:30616"/>
        <dbReference type="ChEBI" id="CHEBI:83421"/>
        <dbReference type="ChEBI" id="CHEBI:456216"/>
        <dbReference type="EC" id="2.7.11.1"/>
    </reaction>
</comment>
<dbReference type="Gene3D" id="3.30.70.1230">
    <property type="entry name" value="Nucleotide cyclase"/>
    <property type="match status" value="1"/>
</dbReference>
<dbReference type="Pfam" id="PF00069">
    <property type="entry name" value="Pkinase"/>
    <property type="match status" value="1"/>
</dbReference>
<evidence type="ECO:0000313" key="14">
    <source>
        <dbReference type="EMBL" id="PRQ02680.1"/>
    </source>
</evidence>
<dbReference type="SUPFAM" id="SSF55073">
    <property type="entry name" value="Nucleotide cyclase"/>
    <property type="match status" value="1"/>
</dbReference>
<evidence type="ECO:0000256" key="4">
    <source>
        <dbReference type="ARBA" id="ARBA00022741"/>
    </source>
</evidence>
<dbReference type="RefSeq" id="WP_106092390.1">
    <property type="nucleotide sequence ID" value="NZ_PVNL01000111.1"/>
</dbReference>
<dbReference type="EMBL" id="PVNL01000111">
    <property type="protein sequence ID" value="PRQ02680.1"/>
    <property type="molecule type" value="Genomic_DNA"/>
</dbReference>
<dbReference type="AlphaFoldDB" id="A0A2S9YC44"/>
<comment type="caution">
    <text evidence="14">The sequence shown here is derived from an EMBL/GenBank/DDBJ whole genome shotgun (WGS) entry which is preliminary data.</text>
</comment>
<reference evidence="14 15" key="1">
    <citation type="submission" date="2018-03" db="EMBL/GenBank/DDBJ databases">
        <title>Draft Genome Sequences of the Obligatory Marine Myxobacteria Enhygromyxa salina SWB007.</title>
        <authorList>
            <person name="Poehlein A."/>
            <person name="Moghaddam J.A."/>
            <person name="Harms H."/>
            <person name="Alanjari M."/>
            <person name="Koenig G.M."/>
            <person name="Daniel R."/>
            <person name="Schaeberle T.F."/>
        </authorList>
    </citation>
    <scope>NUCLEOTIDE SEQUENCE [LARGE SCALE GENOMIC DNA]</scope>
    <source>
        <strain evidence="14 15">SWB007</strain>
    </source>
</reference>
<feature type="binding site" evidence="10">
    <location>
        <position position="39"/>
    </location>
    <ligand>
        <name>ATP</name>
        <dbReference type="ChEBI" id="CHEBI:30616"/>
    </ligand>
</feature>
<evidence type="ECO:0000256" key="2">
    <source>
        <dbReference type="ARBA" id="ARBA00022527"/>
    </source>
</evidence>
<dbReference type="Gene3D" id="1.10.510.10">
    <property type="entry name" value="Transferase(Phosphotransferase) domain 1"/>
    <property type="match status" value="1"/>
</dbReference>
<dbReference type="InterPro" id="IPR011006">
    <property type="entry name" value="CheY-like_superfamily"/>
</dbReference>
<dbReference type="EC" id="2.7.11.1" evidence="14"/>
<dbReference type="Proteomes" id="UP000238823">
    <property type="component" value="Unassembled WGS sequence"/>
</dbReference>
<dbReference type="InterPro" id="IPR017441">
    <property type="entry name" value="Protein_kinase_ATP_BS"/>
</dbReference>
<dbReference type="GO" id="GO:0000160">
    <property type="term" value="P:phosphorelay signal transduction system"/>
    <property type="evidence" value="ECO:0007669"/>
    <property type="project" value="InterPro"/>
</dbReference>
<evidence type="ECO:0000256" key="10">
    <source>
        <dbReference type="PROSITE-ProRule" id="PRU10141"/>
    </source>
</evidence>
<dbReference type="CDD" id="cd14014">
    <property type="entry name" value="STKc_PknB_like"/>
    <property type="match status" value="1"/>
</dbReference>
<dbReference type="GO" id="GO:0106310">
    <property type="term" value="F:protein serine kinase activity"/>
    <property type="evidence" value="ECO:0007669"/>
    <property type="project" value="RHEA"/>
</dbReference>
<name>A0A2S9YC44_9BACT</name>
<evidence type="ECO:0000256" key="8">
    <source>
        <dbReference type="ARBA" id="ARBA00048679"/>
    </source>
</evidence>
<dbReference type="GO" id="GO:0004674">
    <property type="term" value="F:protein serine/threonine kinase activity"/>
    <property type="evidence" value="ECO:0007669"/>
    <property type="project" value="UniProtKB-KW"/>
</dbReference>
<dbReference type="GO" id="GO:0005524">
    <property type="term" value="F:ATP binding"/>
    <property type="evidence" value="ECO:0007669"/>
    <property type="project" value="UniProtKB-UniRule"/>
</dbReference>
<dbReference type="InterPro" id="IPR029787">
    <property type="entry name" value="Nucleotide_cyclase"/>
</dbReference>
<dbReference type="InterPro" id="IPR011009">
    <property type="entry name" value="Kinase-like_dom_sf"/>
</dbReference>
<keyword evidence="5 14" id="KW-0418">Kinase</keyword>
<proteinExistence type="predicted"/>
<dbReference type="Pfam" id="PF00072">
    <property type="entry name" value="Response_reg"/>
    <property type="match status" value="1"/>
</dbReference>